<keyword evidence="5" id="KW-1185">Reference proteome</keyword>
<gene>
    <name evidence="4" type="ORF">I7X12_13750</name>
</gene>
<evidence type="ECO:0000259" key="2">
    <source>
        <dbReference type="Pfam" id="PF26482"/>
    </source>
</evidence>
<accession>A0A7T3FW45</accession>
<feature type="domain" description="DUF8155" evidence="3">
    <location>
        <begin position="161"/>
        <end position="308"/>
    </location>
</feature>
<dbReference type="RefSeq" id="WP_198060635.1">
    <property type="nucleotide sequence ID" value="NZ_CP065856.1"/>
</dbReference>
<evidence type="ECO:0000313" key="5">
    <source>
        <dbReference type="Proteomes" id="UP000595001"/>
    </source>
</evidence>
<dbReference type="Proteomes" id="UP000595001">
    <property type="component" value="Chromosome"/>
</dbReference>
<dbReference type="KEGG" id="hlt:I7X12_13750"/>
<evidence type="ECO:0000256" key="1">
    <source>
        <dbReference type="SAM" id="MobiDB-lite"/>
    </source>
</evidence>
<dbReference type="InterPro" id="IPR058468">
    <property type="entry name" value="DUF8155_N"/>
</dbReference>
<dbReference type="AlphaFoldDB" id="A0A7T3FW45"/>
<evidence type="ECO:0000259" key="3">
    <source>
        <dbReference type="Pfam" id="PF26483"/>
    </source>
</evidence>
<evidence type="ECO:0000313" key="4">
    <source>
        <dbReference type="EMBL" id="QPV61810.1"/>
    </source>
</evidence>
<dbReference type="GeneID" id="60589577"/>
<dbReference type="OrthoDB" id="36515at2157"/>
<protein>
    <recommendedName>
        <fullName evidence="6">Peptidase family M23</fullName>
    </recommendedName>
</protein>
<dbReference type="EMBL" id="CP065856">
    <property type="protein sequence ID" value="QPV61810.1"/>
    <property type="molecule type" value="Genomic_DNA"/>
</dbReference>
<feature type="domain" description="DUF8155" evidence="2">
    <location>
        <begin position="5"/>
        <end position="153"/>
    </location>
</feature>
<organism evidence="4 5">
    <name type="scientific">Halosimplex litoreum</name>
    <dbReference type="NCBI Taxonomy" id="1198301"/>
    <lineage>
        <taxon>Archaea</taxon>
        <taxon>Methanobacteriati</taxon>
        <taxon>Methanobacteriota</taxon>
        <taxon>Stenosarchaea group</taxon>
        <taxon>Halobacteria</taxon>
        <taxon>Halobacteriales</taxon>
        <taxon>Haloarculaceae</taxon>
        <taxon>Halosimplex</taxon>
    </lineage>
</organism>
<dbReference type="Pfam" id="PF26483">
    <property type="entry name" value="DUF8155_C"/>
    <property type="match status" value="1"/>
</dbReference>
<proteinExistence type="predicted"/>
<sequence>MTVTLSAGALAPFRRVTLYNSPFAAHERGCAVDLYPGDERGDALQPNPEDGPRIDAPSPVAGEVVETRTVRAPSRPYAADEDHLILVDTGERVARLLHVEPAVSAGERVAVGDSLGRLVRAGFFAPWVANHVHLGFREHGANHHRATGSLPLELDPELAVEALPWDGTGTVVAAGDTYAVLDSPVHPAPGERFAGLAATDVDGELLGILDGGLPHYDCGGLLRRRDATGEVDGRDGAGTDDPADVFLCGERVGRAEGRDVTWADLTVLANGEPVRGIALALGRDHAGAKFVGEGIDLPVGAEVTVEIEPHEP</sequence>
<evidence type="ECO:0008006" key="6">
    <source>
        <dbReference type="Google" id="ProtNLM"/>
    </source>
</evidence>
<reference evidence="4 5" key="1">
    <citation type="submission" date="2020-12" db="EMBL/GenBank/DDBJ databases">
        <title>Halosimplex halophilum sp. nov. and Halosimplex salinum sp. nov., two new members of the genus Halosimplex.</title>
        <authorList>
            <person name="Cui H.L."/>
        </authorList>
    </citation>
    <scope>NUCLEOTIDE SEQUENCE [LARGE SCALE GENOMIC DNA]</scope>
    <source>
        <strain evidence="4 5">YGH94</strain>
    </source>
</reference>
<feature type="region of interest" description="Disordered" evidence="1">
    <location>
        <begin position="36"/>
        <end position="59"/>
    </location>
</feature>
<name>A0A7T3FW45_9EURY</name>
<dbReference type="InterPro" id="IPR058817">
    <property type="entry name" value="DUF8155_C"/>
</dbReference>
<dbReference type="Pfam" id="PF26482">
    <property type="entry name" value="DUF8155"/>
    <property type="match status" value="1"/>
</dbReference>